<name>F0ZWH7_DICPU</name>
<dbReference type="Proteomes" id="UP000001064">
    <property type="component" value="Unassembled WGS sequence"/>
</dbReference>
<sequence>MNNHNKNILFKSVSLSAAANQNVQTGILSSREVPQSELVNSNLNDLQKLIINLRNKEKAITSKGCIQRALETFNNLPLDQKFGTGSLELNSFRSQIKTADKKIKCLQANTPIGPTSTKAKEIRQEIRDTRSATISNHERPDFYLSLHSEATGIALSNPSNPRVSTRTKVNLTHSELSDANEICEEIINKLVSTNTPLLDAISRAIYSVATAVINIKCADESIEHLVGGCTGMNKHGRIRRHDAAVTKINVCVPFDGNIEFKQAEKLNKYHYLQSYFQNQYKYKDSEIGHNKSYNVELVPIVVGAFGRIITEEVSYTLNPNTRDATSIPIMKFFFSKDCINTLPLPVAEKKFLKVKIP</sequence>
<protein>
    <submittedName>
        <fullName evidence="2">Uncharacterized protein</fullName>
    </submittedName>
</protein>
<dbReference type="OrthoDB" id="5962029at2759"/>
<gene>
    <name evidence="2" type="ORF">DICPUDRAFT_156408</name>
</gene>
<dbReference type="PANTHER" id="PTHR35450">
    <property type="entry name" value="REVERSE TRANSCRIPTASE DOMAIN-CONTAINING PROTEIN"/>
    <property type="match status" value="1"/>
</dbReference>
<evidence type="ECO:0000313" key="2">
    <source>
        <dbReference type="EMBL" id="EGC31701.1"/>
    </source>
</evidence>
<dbReference type="AlphaFoldDB" id="F0ZWH7"/>
<proteinExistence type="predicted"/>
<keyword evidence="1" id="KW-0175">Coiled coil</keyword>
<dbReference type="VEuPathDB" id="AmoebaDB:DICPUDRAFT_156408"/>
<accession>F0ZWH7</accession>
<evidence type="ECO:0000313" key="3">
    <source>
        <dbReference type="Proteomes" id="UP000001064"/>
    </source>
</evidence>
<dbReference type="InParanoid" id="F0ZWH7"/>
<dbReference type="PANTHER" id="PTHR35450:SF2">
    <property type="entry name" value="REVERSE TRANSCRIPTASE DOMAIN-CONTAINING PROTEIN"/>
    <property type="match status" value="1"/>
</dbReference>
<organism evidence="2 3">
    <name type="scientific">Dictyostelium purpureum</name>
    <name type="common">Slime mold</name>
    <dbReference type="NCBI Taxonomy" id="5786"/>
    <lineage>
        <taxon>Eukaryota</taxon>
        <taxon>Amoebozoa</taxon>
        <taxon>Evosea</taxon>
        <taxon>Eumycetozoa</taxon>
        <taxon>Dictyostelia</taxon>
        <taxon>Dictyosteliales</taxon>
        <taxon>Dictyosteliaceae</taxon>
        <taxon>Dictyostelium</taxon>
    </lineage>
</organism>
<reference evidence="3" key="1">
    <citation type="journal article" date="2011" name="Genome Biol.">
        <title>Comparative genomics of the social amoebae Dictyostelium discoideum and Dictyostelium purpureum.</title>
        <authorList>
            <consortium name="US DOE Joint Genome Institute (JGI-PGF)"/>
            <person name="Sucgang R."/>
            <person name="Kuo A."/>
            <person name="Tian X."/>
            <person name="Salerno W."/>
            <person name="Parikh A."/>
            <person name="Feasley C.L."/>
            <person name="Dalin E."/>
            <person name="Tu H."/>
            <person name="Huang E."/>
            <person name="Barry K."/>
            <person name="Lindquist E."/>
            <person name="Shapiro H."/>
            <person name="Bruce D."/>
            <person name="Schmutz J."/>
            <person name="Salamov A."/>
            <person name="Fey P."/>
            <person name="Gaudet P."/>
            <person name="Anjard C."/>
            <person name="Babu M.M."/>
            <person name="Basu S."/>
            <person name="Bushmanova Y."/>
            <person name="van der Wel H."/>
            <person name="Katoh-Kurasawa M."/>
            <person name="Dinh C."/>
            <person name="Coutinho P.M."/>
            <person name="Saito T."/>
            <person name="Elias M."/>
            <person name="Schaap P."/>
            <person name="Kay R.R."/>
            <person name="Henrissat B."/>
            <person name="Eichinger L."/>
            <person name="Rivero F."/>
            <person name="Putnam N.H."/>
            <person name="West C.M."/>
            <person name="Loomis W.F."/>
            <person name="Chisholm R.L."/>
            <person name="Shaulsky G."/>
            <person name="Strassmann J.E."/>
            <person name="Queller D.C."/>
            <person name="Kuspa A."/>
            <person name="Grigoriev I.V."/>
        </authorList>
    </citation>
    <scope>NUCLEOTIDE SEQUENCE [LARGE SCALE GENOMIC DNA]</scope>
    <source>
        <strain evidence="3">QSDP1</strain>
    </source>
</reference>
<dbReference type="GeneID" id="10505515"/>
<keyword evidence="3" id="KW-1185">Reference proteome</keyword>
<dbReference type="EMBL" id="GL871236">
    <property type="protein sequence ID" value="EGC31701.1"/>
    <property type="molecule type" value="Genomic_DNA"/>
</dbReference>
<dbReference type="RefSeq" id="XP_003291767.1">
    <property type="nucleotide sequence ID" value="XM_003291719.1"/>
</dbReference>
<dbReference type="KEGG" id="dpp:DICPUDRAFT_156408"/>
<evidence type="ECO:0000256" key="1">
    <source>
        <dbReference type="SAM" id="Coils"/>
    </source>
</evidence>
<feature type="coiled-coil region" evidence="1">
    <location>
        <begin position="36"/>
        <end position="63"/>
    </location>
</feature>